<dbReference type="AlphaFoldDB" id="A0A1H0FK60"/>
<evidence type="ECO:0000313" key="2">
    <source>
        <dbReference type="Proteomes" id="UP000199075"/>
    </source>
</evidence>
<dbReference type="STRING" id="419597.SAMN04487957_102484"/>
<sequence>MFFRKRRKKDIERMRLLVEREIAKRQCQVDARDLKRLTQEERVVDKEIVVSLTTYSKRIHDVYLVLESISQQTVLPNRVVLWLAEGEFGNLPISITERIDFGLEIRFCEDIRSYKKIVPALLEFPDSIIITLDDDILYPRDTIEILVNKHKECPSAIVGHRAHEITFSKGKMRPYKEWKRETKENNGNIFLTGGAGTLYPPNSLYGDVTKKEIFTKICPYADDVWMYFMAKMNKTEIINVQGRDFKDFVELPNASSEAGLNKINVNKGYNDKQIDNVIKYYNIEI</sequence>
<organism evidence="1 2">
    <name type="scientific">Halomonas shengliensis</name>
    <dbReference type="NCBI Taxonomy" id="419597"/>
    <lineage>
        <taxon>Bacteria</taxon>
        <taxon>Pseudomonadati</taxon>
        <taxon>Pseudomonadota</taxon>
        <taxon>Gammaproteobacteria</taxon>
        <taxon>Oceanospirillales</taxon>
        <taxon>Halomonadaceae</taxon>
        <taxon>Halomonas</taxon>
    </lineage>
</organism>
<dbReference type="EMBL" id="FNIV01000002">
    <property type="protein sequence ID" value="SDN95085.1"/>
    <property type="molecule type" value="Genomic_DNA"/>
</dbReference>
<keyword evidence="2" id="KW-1185">Reference proteome</keyword>
<accession>A0A1H0FK60</accession>
<proteinExistence type="predicted"/>
<dbReference type="Proteomes" id="UP000199075">
    <property type="component" value="Unassembled WGS sequence"/>
</dbReference>
<reference evidence="2" key="1">
    <citation type="submission" date="2016-10" db="EMBL/GenBank/DDBJ databases">
        <authorList>
            <person name="Varghese N."/>
            <person name="Submissions S."/>
        </authorList>
    </citation>
    <scope>NUCLEOTIDE SEQUENCE [LARGE SCALE GENOMIC DNA]</scope>
    <source>
        <strain evidence="2">CGMCC 1.6444</strain>
    </source>
</reference>
<evidence type="ECO:0008006" key="3">
    <source>
        <dbReference type="Google" id="ProtNLM"/>
    </source>
</evidence>
<dbReference type="Gene3D" id="3.90.550.10">
    <property type="entry name" value="Spore Coat Polysaccharide Biosynthesis Protein SpsA, Chain A"/>
    <property type="match status" value="1"/>
</dbReference>
<name>A0A1H0FK60_9GAMM</name>
<dbReference type="SUPFAM" id="SSF53448">
    <property type="entry name" value="Nucleotide-diphospho-sugar transferases"/>
    <property type="match status" value="1"/>
</dbReference>
<gene>
    <name evidence="1" type="ORF">SAMN04487957_102484</name>
</gene>
<dbReference type="InterPro" id="IPR029044">
    <property type="entry name" value="Nucleotide-diphossugar_trans"/>
</dbReference>
<evidence type="ECO:0000313" key="1">
    <source>
        <dbReference type="EMBL" id="SDN95085.1"/>
    </source>
</evidence>
<protein>
    <recommendedName>
        <fullName evidence="3">Glycosyl transferase family 2</fullName>
    </recommendedName>
</protein>